<gene>
    <name evidence="5" type="ORF">FZ040_07870</name>
</gene>
<dbReference type="InterPro" id="IPR006179">
    <property type="entry name" value="5_nucleotidase/apyrase"/>
</dbReference>
<dbReference type="GO" id="GO:0030288">
    <property type="term" value="C:outer membrane-bounded periplasmic space"/>
    <property type="evidence" value="ECO:0007669"/>
    <property type="project" value="TreeGrafter"/>
</dbReference>
<reference evidence="5 6" key="1">
    <citation type="submission" date="2019-08" db="EMBL/GenBank/DDBJ databases">
        <title>Selenomonas sp. mPRGC5 and Selenomonas sp. mPRGC8 isolated from ruminal fluid of dairy goat (Capra hircus).</title>
        <authorList>
            <person name="Poothong S."/>
            <person name="Nuengjamnong C."/>
            <person name="Tanasupawat S."/>
        </authorList>
    </citation>
    <scope>NUCLEOTIDE SEQUENCE [LARGE SCALE GENOMIC DNA]</scope>
    <source>
        <strain evidence="6">mPRGC5</strain>
    </source>
</reference>
<keyword evidence="2" id="KW-0378">Hydrolase</keyword>
<dbReference type="InterPro" id="IPR004843">
    <property type="entry name" value="Calcineurin-like_PHP"/>
</dbReference>
<feature type="chain" id="PRO_5023159482" evidence="2">
    <location>
        <begin position="30"/>
        <end position="514"/>
    </location>
</feature>
<dbReference type="PRINTS" id="PR01607">
    <property type="entry name" value="APYRASEFAMLY"/>
</dbReference>
<dbReference type="EMBL" id="VTOY01000005">
    <property type="protein sequence ID" value="TYZ22557.1"/>
    <property type="molecule type" value="Genomic_DNA"/>
</dbReference>
<dbReference type="InterPro" id="IPR008334">
    <property type="entry name" value="5'-Nucleotdase_C"/>
</dbReference>
<dbReference type="AlphaFoldDB" id="A0A5D6W3Q6"/>
<dbReference type="RefSeq" id="WP_149171480.1">
    <property type="nucleotide sequence ID" value="NZ_VTOY01000005.1"/>
</dbReference>
<dbReference type="Pfam" id="PF00149">
    <property type="entry name" value="Metallophos"/>
    <property type="match status" value="1"/>
</dbReference>
<evidence type="ECO:0000256" key="2">
    <source>
        <dbReference type="RuleBase" id="RU362119"/>
    </source>
</evidence>
<evidence type="ECO:0000259" key="3">
    <source>
        <dbReference type="Pfam" id="PF00149"/>
    </source>
</evidence>
<dbReference type="Gene3D" id="3.60.21.10">
    <property type="match status" value="1"/>
</dbReference>
<comment type="caution">
    <text evidence="5">The sequence shown here is derived from an EMBL/GenBank/DDBJ whole genome shotgun (WGS) entry which is preliminary data.</text>
</comment>
<proteinExistence type="inferred from homology"/>
<dbReference type="Gene3D" id="3.90.780.10">
    <property type="entry name" value="5'-Nucleotidase, C-terminal domain"/>
    <property type="match status" value="1"/>
</dbReference>
<feature type="signal peptide" evidence="2">
    <location>
        <begin position="1"/>
        <end position="29"/>
    </location>
</feature>
<protein>
    <submittedName>
        <fullName evidence="5">Bifunctional metallophosphatase/5'-nucleotidase</fullName>
    </submittedName>
</protein>
<feature type="domain" description="5'-Nucleotidase C-terminal" evidence="4">
    <location>
        <begin position="325"/>
        <end position="478"/>
    </location>
</feature>
<dbReference type="InterPro" id="IPR036907">
    <property type="entry name" value="5'-Nucleotdase_C_sf"/>
</dbReference>
<accession>A0A5D6W3Q6</accession>
<comment type="similarity">
    <text evidence="2">Belongs to the 5'-nucleotidase family.</text>
</comment>
<keyword evidence="1 2" id="KW-0732">Signal</keyword>
<dbReference type="PANTHER" id="PTHR11575">
    <property type="entry name" value="5'-NUCLEOTIDASE-RELATED"/>
    <property type="match status" value="1"/>
</dbReference>
<organism evidence="5 6">
    <name type="scientific">Selenomonas ruminis</name>
    <dbReference type="NCBI Taxonomy" id="2593411"/>
    <lineage>
        <taxon>Bacteria</taxon>
        <taxon>Bacillati</taxon>
        <taxon>Bacillota</taxon>
        <taxon>Negativicutes</taxon>
        <taxon>Selenomonadales</taxon>
        <taxon>Selenomonadaceae</taxon>
        <taxon>Selenomonas</taxon>
    </lineage>
</organism>
<sequence length="514" mass="55326">MKTMPIRLGYFLMAMVLSAALLLPVPAVASVQKDGVHITIFHTNDIHGRVLESDDNGKAIGMKWIAAAIWQQKEADADTLAFDAGDTLHGMPIINVSKGENMARLMNLSGYDGMTPGNHDFNYGAVQLQKLAGMLNFPMLSANLVDQAEKGYVFRPYKSFELNGVRVAVFGLSTPETAYKTNPANVELVKFLNPVDTARKLVPELRKNHDVVIGLMHMGLDTSSEYTSARIAKEVPGIDLILDGHSHTKLPVPVKVGKTQICQTEAQGEALGKVELIVKNHKLKKVKTALLDRAAIVNEVEGPDEGVSEALQAIEAENQKVMSEVIAQSPRELSGARELVRTQESDLGNLAADAMRWGAQADIGLVNGGGLRASLPAGAVTRGDLWKIFPFGNTLKRVELSGAAIQKLLEHSVEYVPGSFGGFMDVSGLTFTLDAAAPAGSRVSNVKVGGEPLDSQRLYQVAINDFTAAGGDGYDMVKNAKVTGEYGTLEEVFTNYLKQKGFGNIAAGRIQIKK</sequence>
<dbReference type="Pfam" id="PF02872">
    <property type="entry name" value="5_nucleotid_C"/>
    <property type="match status" value="1"/>
</dbReference>
<dbReference type="Proteomes" id="UP000323646">
    <property type="component" value="Unassembled WGS sequence"/>
</dbReference>
<dbReference type="SUPFAM" id="SSF56300">
    <property type="entry name" value="Metallo-dependent phosphatases"/>
    <property type="match status" value="1"/>
</dbReference>
<dbReference type="InterPro" id="IPR029052">
    <property type="entry name" value="Metallo-depent_PP-like"/>
</dbReference>
<dbReference type="PANTHER" id="PTHR11575:SF24">
    <property type="entry name" value="5'-NUCLEOTIDASE"/>
    <property type="match status" value="1"/>
</dbReference>
<dbReference type="GO" id="GO:0016787">
    <property type="term" value="F:hydrolase activity"/>
    <property type="evidence" value="ECO:0007669"/>
    <property type="project" value="UniProtKB-KW"/>
</dbReference>
<evidence type="ECO:0000313" key="6">
    <source>
        <dbReference type="Proteomes" id="UP000323646"/>
    </source>
</evidence>
<evidence type="ECO:0000256" key="1">
    <source>
        <dbReference type="ARBA" id="ARBA00022729"/>
    </source>
</evidence>
<keyword evidence="6" id="KW-1185">Reference proteome</keyword>
<evidence type="ECO:0000313" key="5">
    <source>
        <dbReference type="EMBL" id="TYZ22557.1"/>
    </source>
</evidence>
<dbReference type="GO" id="GO:0000166">
    <property type="term" value="F:nucleotide binding"/>
    <property type="evidence" value="ECO:0007669"/>
    <property type="project" value="UniProtKB-KW"/>
</dbReference>
<evidence type="ECO:0000259" key="4">
    <source>
        <dbReference type="Pfam" id="PF02872"/>
    </source>
</evidence>
<dbReference type="GO" id="GO:0009166">
    <property type="term" value="P:nucleotide catabolic process"/>
    <property type="evidence" value="ECO:0007669"/>
    <property type="project" value="InterPro"/>
</dbReference>
<name>A0A5D6W3Q6_9FIRM</name>
<dbReference type="OrthoDB" id="7820733at2"/>
<dbReference type="SUPFAM" id="SSF55816">
    <property type="entry name" value="5'-nucleotidase (syn. UDP-sugar hydrolase), C-terminal domain"/>
    <property type="match status" value="1"/>
</dbReference>
<feature type="domain" description="Calcineurin-like phosphoesterase" evidence="3">
    <location>
        <begin position="39"/>
        <end position="248"/>
    </location>
</feature>
<keyword evidence="2" id="KW-0547">Nucleotide-binding</keyword>